<accession>A0ACA9PRR3</accession>
<organism evidence="1 2">
    <name type="scientific">Acaulospora colombiana</name>
    <dbReference type="NCBI Taxonomy" id="27376"/>
    <lineage>
        <taxon>Eukaryota</taxon>
        <taxon>Fungi</taxon>
        <taxon>Fungi incertae sedis</taxon>
        <taxon>Mucoromycota</taxon>
        <taxon>Glomeromycotina</taxon>
        <taxon>Glomeromycetes</taxon>
        <taxon>Diversisporales</taxon>
        <taxon>Acaulosporaceae</taxon>
        <taxon>Acaulospora</taxon>
    </lineage>
</organism>
<dbReference type="EMBL" id="CAJVPT010039276">
    <property type="protein sequence ID" value="CAG8722402.1"/>
    <property type="molecule type" value="Genomic_DNA"/>
</dbReference>
<comment type="caution">
    <text evidence="1">The sequence shown here is derived from an EMBL/GenBank/DDBJ whole genome shotgun (WGS) entry which is preliminary data.</text>
</comment>
<evidence type="ECO:0000313" key="2">
    <source>
        <dbReference type="Proteomes" id="UP000789525"/>
    </source>
</evidence>
<evidence type="ECO:0000313" key="1">
    <source>
        <dbReference type="EMBL" id="CAG8722402.1"/>
    </source>
</evidence>
<proteinExistence type="predicted"/>
<reference evidence="1" key="1">
    <citation type="submission" date="2021-06" db="EMBL/GenBank/DDBJ databases">
        <authorList>
            <person name="Kallberg Y."/>
            <person name="Tangrot J."/>
            <person name="Rosling A."/>
        </authorList>
    </citation>
    <scope>NUCLEOTIDE SEQUENCE</scope>
    <source>
        <strain evidence="1">CL356</strain>
    </source>
</reference>
<feature type="non-terminal residue" evidence="1">
    <location>
        <position position="73"/>
    </location>
</feature>
<sequence>MRSTEDWHQTAVVNYGLNSIPFEEFDKEKKEVGRGGSGVIYSSIWIPTSEQVALKQISVNQEKEETVRNFLKE</sequence>
<gene>
    <name evidence="1" type="ORF">ACOLOM_LOCUS11199</name>
</gene>
<name>A0ACA9PRR3_9GLOM</name>
<protein>
    <submittedName>
        <fullName evidence="1">16715_t:CDS:1</fullName>
    </submittedName>
</protein>
<dbReference type="Proteomes" id="UP000789525">
    <property type="component" value="Unassembled WGS sequence"/>
</dbReference>
<keyword evidence="2" id="KW-1185">Reference proteome</keyword>